<name>A0A3G3IHG8_9ARCH</name>
<feature type="transmembrane region" description="Helical" evidence="1">
    <location>
        <begin position="367"/>
        <end position="388"/>
    </location>
</feature>
<dbReference type="AlphaFoldDB" id="A0A3G3IHG8"/>
<feature type="transmembrane region" description="Helical" evidence="1">
    <location>
        <begin position="41"/>
        <end position="62"/>
    </location>
</feature>
<dbReference type="PANTHER" id="PTHR34473">
    <property type="entry name" value="UPF0699 TRANSMEMBRANE PROTEIN YDBS"/>
    <property type="match status" value="1"/>
</dbReference>
<dbReference type="PANTHER" id="PTHR34473:SF2">
    <property type="entry name" value="UPF0699 TRANSMEMBRANE PROTEIN YDBT"/>
    <property type="match status" value="1"/>
</dbReference>
<feature type="transmembrane region" description="Helical" evidence="1">
    <location>
        <begin position="184"/>
        <end position="200"/>
    </location>
</feature>
<feature type="transmembrane region" description="Helical" evidence="1">
    <location>
        <begin position="12"/>
        <end position="35"/>
    </location>
</feature>
<dbReference type="GeneID" id="41321930"/>
<dbReference type="Pfam" id="PF03703">
    <property type="entry name" value="bPH_2"/>
    <property type="match status" value="1"/>
</dbReference>
<sequence length="490" mass="54970">MSDAVKGPYINHPIVIVKNLTITVLVLAIIAFGMVSDGGSYMIAVGMVALIALLAFFIVMFWKTTSIEFGGQDFTVRRNFISRKTKVVPYYRVASVNITRNIFDRIAGTETLSFNVNSSVNAATPEACFSFKKELADEIRDYVYSRTFHTGSEVDRDEEHESVVSFTPAQVVVHSIISQPTWQIVWAGIFLAIAVVSIFMNSSGGLMVGILMFAVQEVIPVVSVLLRYFGFRMYRDEDTICLQYGALHNYRTEFDVAKINAIRLRRPLLARMMHRSCLEAEVVGIDATSTATPMLCLLMPDAEAEALIKKVLPEFDCKIPEVSPPKAAWKTMLCQAVVFDAILVTVAAWPCWTIWHMDMMEGVGDVLMAMIRAAPVVLTILTAAYAFWRGWRSYLLRRIGLGEDKMVMRNGLLDREWVMIQYDRIQISKISGDLISRHFGVSHCTVCLLSTTGSKSIKSGYFPTEYLEEVPAIVQARIDDGRYDPEKNPI</sequence>
<dbReference type="InterPro" id="IPR005182">
    <property type="entry name" value="YdbS-like_PH"/>
</dbReference>
<dbReference type="OMA" id="EVMLHPF"/>
<protein>
    <recommendedName>
        <fullName evidence="2">YdbS-like PH domain-containing protein</fullName>
    </recommendedName>
</protein>
<accession>A0A3G3IHG8</accession>
<gene>
    <name evidence="3" type="ORF">BKD89_05665</name>
</gene>
<evidence type="ECO:0000259" key="2">
    <source>
        <dbReference type="Pfam" id="PF03703"/>
    </source>
</evidence>
<evidence type="ECO:0000256" key="1">
    <source>
        <dbReference type="SAM" id="Phobius"/>
    </source>
</evidence>
<keyword evidence="1" id="KW-0472">Membrane</keyword>
<evidence type="ECO:0000313" key="4">
    <source>
        <dbReference type="Proteomes" id="UP000273278"/>
    </source>
</evidence>
<dbReference type="Proteomes" id="UP000273278">
    <property type="component" value="Chromosome"/>
</dbReference>
<feature type="transmembrane region" description="Helical" evidence="1">
    <location>
        <begin position="333"/>
        <end position="355"/>
    </location>
</feature>
<organism evidence="3 4">
    <name type="scientific">Methanomethylophilus alvi</name>
    <dbReference type="NCBI Taxonomy" id="1291540"/>
    <lineage>
        <taxon>Archaea</taxon>
        <taxon>Methanobacteriati</taxon>
        <taxon>Thermoplasmatota</taxon>
        <taxon>Thermoplasmata</taxon>
        <taxon>Methanomassiliicoccales</taxon>
        <taxon>Methanomethylophilaceae</taxon>
        <taxon>Methanomethylophilus</taxon>
    </lineage>
</organism>
<keyword evidence="1" id="KW-0812">Transmembrane</keyword>
<evidence type="ECO:0000313" key="3">
    <source>
        <dbReference type="EMBL" id="AYQ55285.1"/>
    </source>
</evidence>
<reference evidence="3 4" key="1">
    <citation type="submission" date="2016-10" db="EMBL/GenBank/DDBJ databases">
        <title>Complete genome of the TMA-utilizing, human hosted archaeon Methanomethylophilus alvus Gen. nov, sp. nov., strain Mx-05, derived from a pure culture.</title>
        <authorList>
            <person name="Brugere J.-F."/>
            <person name="Ben Hania W."/>
            <person name="Chaudhary P.P."/>
            <person name="Gaci N."/>
            <person name="Borrel G."/>
            <person name="Cao Van Tuat L."/>
            <person name="Fardeau M.-L."/>
            <person name="Harris H.M.B."/>
            <person name="O'Toole P.W."/>
            <person name="Ollivier B."/>
        </authorList>
    </citation>
    <scope>NUCLEOTIDE SEQUENCE [LARGE SCALE GENOMIC DNA]</scope>
    <source>
        <strain evidence="3 4">Mx-05</strain>
    </source>
</reference>
<dbReference type="RefSeq" id="WP_015505037.1">
    <property type="nucleotide sequence ID" value="NZ_CP017686.1"/>
</dbReference>
<feature type="domain" description="YdbS-like PH" evidence="2">
    <location>
        <begin position="62"/>
        <end position="119"/>
    </location>
</feature>
<dbReference type="EMBL" id="CP017686">
    <property type="protein sequence ID" value="AYQ55285.1"/>
    <property type="molecule type" value="Genomic_DNA"/>
</dbReference>
<keyword evidence="1" id="KW-1133">Transmembrane helix</keyword>
<proteinExistence type="predicted"/>
<feature type="transmembrane region" description="Helical" evidence="1">
    <location>
        <begin position="206"/>
        <end position="226"/>
    </location>
</feature>